<proteinExistence type="predicted"/>
<comment type="caution">
    <text evidence="1">The sequence shown here is derived from an EMBL/GenBank/DDBJ whole genome shotgun (WGS) entry which is preliminary data.</text>
</comment>
<name>A0ABW4ZVD0_9BACL</name>
<dbReference type="EMBL" id="JBHUIO010000005">
    <property type="protein sequence ID" value="MFD2169698.1"/>
    <property type="molecule type" value="Genomic_DNA"/>
</dbReference>
<evidence type="ECO:0000313" key="1">
    <source>
        <dbReference type="EMBL" id="MFD2169698.1"/>
    </source>
</evidence>
<evidence type="ECO:0000313" key="2">
    <source>
        <dbReference type="Proteomes" id="UP001597343"/>
    </source>
</evidence>
<organism evidence="1 2">
    <name type="scientific">Tumebacillus lipolyticus</name>
    <dbReference type="NCBI Taxonomy" id="1280370"/>
    <lineage>
        <taxon>Bacteria</taxon>
        <taxon>Bacillati</taxon>
        <taxon>Bacillota</taxon>
        <taxon>Bacilli</taxon>
        <taxon>Bacillales</taxon>
        <taxon>Alicyclobacillaceae</taxon>
        <taxon>Tumebacillus</taxon>
    </lineage>
</organism>
<dbReference type="InterPro" id="IPR046152">
    <property type="entry name" value="DUF6154"/>
</dbReference>
<dbReference type="Pfam" id="PF19651">
    <property type="entry name" value="DUF6154"/>
    <property type="match status" value="1"/>
</dbReference>
<protein>
    <submittedName>
        <fullName evidence="1">DUF6154 family protein</fullName>
    </submittedName>
</protein>
<accession>A0ABW4ZVD0</accession>
<reference evidence="2" key="1">
    <citation type="journal article" date="2019" name="Int. J. Syst. Evol. Microbiol.">
        <title>The Global Catalogue of Microorganisms (GCM) 10K type strain sequencing project: providing services to taxonomists for standard genome sequencing and annotation.</title>
        <authorList>
            <consortium name="The Broad Institute Genomics Platform"/>
            <consortium name="The Broad Institute Genome Sequencing Center for Infectious Disease"/>
            <person name="Wu L."/>
            <person name="Ma J."/>
        </authorList>
    </citation>
    <scope>NUCLEOTIDE SEQUENCE [LARGE SCALE GENOMIC DNA]</scope>
    <source>
        <strain evidence="2">CGMCC 1.13574</strain>
    </source>
</reference>
<dbReference type="RefSeq" id="WP_386045050.1">
    <property type="nucleotide sequence ID" value="NZ_JBHUIO010000005.1"/>
</dbReference>
<dbReference type="Proteomes" id="UP001597343">
    <property type="component" value="Unassembled WGS sequence"/>
</dbReference>
<keyword evidence="2" id="KW-1185">Reference proteome</keyword>
<sequence length="88" mass="10151">MTMKLVNQLYHHYKDQLVGDEEDAAIIVSGILESLAKDDLLAMIQELEREELYEMLGRYMVDQLREMMTQEGVGKHDGWPASEEGDLH</sequence>
<gene>
    <name evidence="1" type="ORF">ACFSOY_06785</name>
</gene>